<protein>
    <submittedName>
        <fullName evidence="1">Uncharacterized protein</fullName>
    </submittedName>
</protein>
<organism evidence="1 2">
    <name type="scientific">Bacillus licheniformis</name>
    <dbReference type="NCBI Taxonomy" id="1402"/>
    <lineage>
        <taxon>Bacteria</taxon>
        <taxon>Bacillati</taxon>
        <taxon>Bacillota</taxon>
        <taxon>Bacilli</taxon>
        <taxon>Bacillales</taxon>
        <taxon>Bacillaceae</taxon>
        <taxon>Bacillus</taxon>
    </lineage>
</organism>
<comment type="caution">
    <text evidence="1">The sequence shown here is derived from an EMBL/GenBank/DDBJ whole genome shotgun (WGS) entry which is preliminary data.</text>
</comment>
<sequence>MVNFLTVNNLAVCLYLGFSQFYKVWACAEFKKMRCEKVFFRTDYYFV</sequence>
<gene>
    <name evidence="1" type="ORF">CHCC16736_3078</name>
</gene>
<proteinExistence type="predicted"/>
<dbReference type="EMBL" id="NILC01000021">
    <property type="protein sequence ID" value="TWL28476.1"/>
    <property type="molecule type" value="Genomic_DNA"/>
</dbReference>
<accession>A0A8B5YD59</accession>
<evidence type="ECO:0000313" key="2">
    <source>
        <dbReference type="Proteomes" id="UP000435910"/>
    </source>
</evidence>
<reference evidence="1 2" key="1">
    <citation type="submission" date="2019-06" db="EMBL/GenBank/DDBJ databases">
        <title>Genome sequence analysis of &gt;100 Bacillus licheniformis strains suggests intrinsic resistance to this species.</title>
        <authorList>
            <person name="Wels M."/>
            <person name="Siezen R.J."/>
            <person name="Johansen E."/>
            <person name="Stuer-Lauridsen B."/>
            <person name="Bjerre K."/>
            <person name="Nielsen B.K.K."/>
        </authorList>
    </citation>
    <scope>NUCLEOTIDE SEQUENCE [LARGE SCALE GENOMIC DNA]</scope>
    <source>
        <strain evidence="1 2">BAC-16736</strain>
    </source>
</reference>
<dbReference type="Proteomes" id="UP000435910">
    <property type="component" value="Unassembled WGS sequence"/>
</dbReference>
<evidence type="ECO:0000313" key="1">
    <source>
        <dbReference type="EMBL" id="TWL28476.1"/>
    </source>
</evidence>
<dbReference type="AlphaFoldDB" id="A0A8B5YD59"/>
<name>A0A8B5YD59_BACLI</name>